<evidence type="ECO:0000313" key="1">
    <source>
        <dbReference type="EMBL" id="GFY71618.1"/>
    </source>
</evidence>
<proteinExistence type="predicted"/>
<reference evidence="1" key="1">
    <citation type="submission" date="2020-08" db="EMBL/GenBank/DDBJ databases">
        <title>Multicomponent nature underlies the extraordinary mechanical properties of spider dragline silk.</title>
        <authorList>
            <person name="Kono N."/>
            <person name="Nakamura H."/>
            <person name="Mori M."/>
            <person name="Yoshida Y."/>
            <person name="Ohtoshi R."/>
            <person name="Malay A.D."/>
            <person name="Moran D.A.P."/>
            <person name="Tomita M."/>
            <person name="Numata K."/>
            <person name="Arakawa K."/>
        </authorList>
    </citation>
    <scope>NUCLEOTIDE SEQUENCE</scope>
</reference>
<gene>
    <name evidence="1" type="ORF">TNIN_359501</name>
</gene>
<dbReference type="AlphaFoldDB" id="A0A8X6YG05"/>
<evidence type="ECO:0000313" key="2">
    <source>
        <dbReference type="Proteomes" id="UP000886998"/>
    </source>
</evidence>
<keyword evidence="2" id="KW-1185">Reference proteome</keyword>
<dbReference type="EMBL" id="BMAV01018995">
    <property type="protein sequence ID" value="GFY71618.1"/>
    <property type="molecule type" value="Genomic_DNA"/>
</dbReference>
<accession>A0A8X6YG05</accession>
<sequence>MMHVQNVEEGRKAADWCAQDYSSTNHDSKKKEVHQWMDDEDRNGYSSLSTNENIVVPLDFNLLLTLKFAILEHNF</sequence>
<organism evidence="1 2">
    <name type="scientific">Trichonephila inaurata madagascariensis</name>
    <dbReference type="NCBI Taxonomy" id="2747483"/>
    <lineage>
        <taxon>Eukaryota</taxon>
        <taxon>Metazoa</taxon>
        <taxon>Ecdysozoa</taxon>
        <taxon>Arthropoda</taxon>
        <taxon>Chelicerata</taxon>
        <taxon>Arachnida</taxon>
        <taxon>Araneae</taxon>
        <taxon>Araneomorphae</taxon>
        <taxon>Entelegynae</taxon>
        <taxon>Araneoidea</taxon>
        <taxon>Nephilidae</taxon>
        <taxon>Trichonephila</taxon>
        <taxon>Trichonephila inaurata</taxon>
    </lineage>
</organism>
<comment type="caution">
    <text evidence="1">The sequence shown here is derived from an EMBL/GenBank/DDBJ whole genome shotgun (WGS) entry which is preliminary data.</text>
</comment>
<protein>
    <submittedName>
        <fullName evidence="1">Uncharacterized protein</fullName>
    </submittedName>
</protein>
<dbReference type="Proteomes" id="UP000886998">
    <property type="component" value="Unassembled WGS sequence"/>
</dbReference>
<name>A0A8X6YG05_9ARAC</name>